<accession>C3Y810</accession>
<dbReference type="SUPFAM" id="SSF54695">
    <property type="entry name" value="POZ domain"/>
    <property type="match status" value="1"/>
</dbReference>
<keyword evidence="10 13" id="KW-0472">Membrane</keyword>
<keyword evidence="2" id="KW-0813">Transport</keyword>
<evidence type="ECO:0000256" key="3">
    <source>
        <dbReference type="ARBA" id="ARBA00022538"/>
    </source>
</evidence>
<dbReference type="Gene3D" id="1.20.120.350">
    <property type="entry name" value="Voltage-gated potassium channels. Chain C"/>
    <property type="match status" value="1"/>
</dbReference>
<dbReference type="STRING" id="7739.C3Y810"/>
<dbReference type="InParanoid" id="C3Y810"/>
<dbReference type="FunFam" id="3.30.710.10:FF:000189">
    <property type="entry name" value="Predicted protein"/>
    <property type="match status" value="1"/>
</dbReference>
<organism>
    <name type="scientific">Branchiostoma floridae</name>
    <name type="common">Florida lancelet</name>
    <name type="synonym">Amphioxus</name>
    <dbReference type="NCBI Taxonomy" id="7739"/>
    <lineage>
        <taxon>Eukaryota</taxon>
        <taxon>Metazoa</taxon>
        <taxon>Chordata</taxon>
        <taxon>Cephalochordata</taxon>
        <taxon>Leptocardii</taxon>
        <taxon>Amphioxiformes</taxon>
        <taxon>Branchiostomatidae</taxon>
        <taxon>Branchiostoma</taxon>
    </lineage>
</organism>
<dbReference type="SUPFAM" id="SSF81324">
    <property type="entry name" value="Voltage-gated potassium channels"/>
    <property type="match status" value="1"/>
</dbReference>
<feature type="transmembrane region" description="Helical" evidence="13">
    <location>
        <begin position="374"/>
        <end position="392"/>
    </location>
</feature>
<keyword evidence="4 13" id="KW-0812">Transmembrane</keyword>
<evidence type="ECO:0000256" key="4">
    <source>
        <dbReference type="ARBA" id="ARBA00022692"/>
    </source>
</evidence>
<dbReference type="AlphaFoldDB" id="C3Y810"/>
<reference evidence="15" key="1">
    <citation type="journal article" date="2008" name="Nature">
        <title>The amphioxus genome and the evolution of the chordate karyotype.</title>
        <authorList>
            <consortium name="US DOE Joint Genome Institute (JGI-PGF)"/>
            <person name="Putnam N.H."/>
            <person name="Butts T."/>
            <person name="Ferrier D.E.K."/>
            <person name="Furlong R.F."/>
            <person name="Hellsten U."/>
            <person name="Kawashima T."/>
            <person name="Robinson-Rechavi M."/>
            <person name="Shoguchi E."/>
            <person name="Terry A."/>
            <person name="Yu J.-K."/>
            <person name="Benito-Gutierrez E.L."/>
            <person name="Dubchak I."/>
            <person name="Garcia-Fernandez J."/>
            <person name="Gibson-Brown J.J."/>
            <person name="Grigoriev I.V."/>
            <person name="Horton A.C."/>
            <person name="de Jong P.J."/>
            <person name="Jurka J."/>
            <person name="Kapitonov V.V."/>
            <person name="Kohara Y."/>
            <person name="Kuroki Y."/>
            <person name="Lindquist E."/>
            <person name="Lucas S."/>
            <person name="Osoegawa K."/>
            <person name="Pennacchio L.A."/>
            <person name="Salamov A.A."/>
            <person name="Satou Y."/>
            <person name="Sauka-Spengler T."/>
            <person name="Schmutz J."/>
            <person name="Shin-I T."/>
            <person name="Toyoda A."/>
            <person name="Bronner-Fraser M."/>
            <person name="Fujiyama A."/>
            <person name="Holland L.Z."/>
            <person name="Holland P.W.H."/>
            <person name="Satoh N."/>
            <person name="Rokhsar D.S."/>
        </authorList>
    </citation>
    <scope>NUCLEOTIDE SEQUENCE [LARGE SCALE GENOMIC DNA]</scope>
    <source>
        <strain evidence="15">S238N-H82</strain>
        <tissue evidence="15">Testes</tissue>
    </source>
</reference>
<evidence type="ECO:0000256" key="8">
    <source>
        <dbReference type="ARBA" id="ARBA00022989"/>
    </source>
</evidence>
<evidence type="ECO:0000259" key="14">
    <source>
        <dbReference type="SMART" id="SM00225"/>
    </source>
</evidence>
<keyword evidence="3" id="KW-0633">Potassium transport</keyword>
<evidence type="ECO:0000256" key="9">
    <source>
        <dbReference type="ARBA" id="ARBA00023065"/>
    </source>
</evidence>
<dbReference type="Gene3D" id="1.10.287.70">
    <property type="match status" value="1"/>
</dbReference>
<keyword evidence="8 13" id="KW-1133">Transmembrane helix</keyword>
<keyword evidence="7" id="KW-0630">Potassium</keyword>
<feature type="region of interest" description="Disordered" evidence="12">
    <location>
        <begin position="1"/>
        <end position="35"/>
    </location>
</feature>
<dbReference type="Gene3D" id="3.30.710.10">
    <property type="entry name" value="Potassium Channel Kv1.1, Chain A"/>
    <property type="match status" value="1"/>
</dbReference>
<evidence type="ECO:0000256" key="13">
    <source>
        <dbReference type="SAM" id="Phobius"/>
    </source>
</evidence>
<proteinExistence type="predicted"/>
<dbReference type="GO" id="GO:0005249">
    <property type="term" value="F:voltage-gated potassium channel activity"/>
    <property type="evidence" value="ECO:0007669"/>
    <property type="project" value="InterPro"/>
</dbReference>
<keyword evidence="11" id="KW-0407">Ion channel</keyword>
<gene>
    <name evidence="15" type="ORF">BRAFLDRAFT_84656</name>
</gene>
<dbReference type="PRINTS" id="PR01496">
    <property type="entry name" value="SHAKERCHANEL"/>
</dbReference>
<keyword evidence="9" id="KW-0406">Ion transport</keyword>
<dbReference type="InterPro" id="IPR003972">
    <property type="entry name" value="K_chnl_volt-dep_Kv1"/>
</dbReference>
<dbReference type="PANTHER" id="PTHR11537">
    <property type="entry name" value="VOLTAGE-GATED POTASSIUM CHANNEL"/>
    <property type="match status" value="1"/>
</dbReference>
<evidence type="ECO:0000256" key="5">
    <source>
        <dbReference type="ARBA" id="ARBA00022826"/>
    </source>
</evidence>
<dbReference type="SMART" id="SM00225">
    <property type="entry name" value="BTB"/>
    <property type="match status" value="1"/>
</dbReference>
<feature type="transmembrane region" description="Helical" evidence="13">
    <location>
        <begin position="336"/>
        <end position="359"/>
    </location>
</feature>
<dbReference type="Pfam" id="PF00520">
    <property type="entry name" value="Ion_trans"/>
    <property type="match status" value="1"/>
</dbReference>
<dbReference type="Pfam" id="PF02214">
    <property type="entry name" value="BTB_2"/>
    <property type="match status" value="1"/>
</dbReference>
<feature type="transmembrane region" description="Helical" evidence="13">
    <location>
        <begin position="399"/>
        <end position="417"/>
    </location>
</feature>
<dbReference type="eggNOG" id="KOG1545">
    <property type="taxonomic scope" value="Eukaryota"/>
</dbReference>
<dbReference type="InterPro" id="IPR011333">
    <property type="entry name" value="SKP1/BTB/POZ_sf"/>
</dbReference>
<dbReference type="EMBL" id="GG666490">
    <property type="protein sequence ID" value="EEN63665.1"/>
    <property type="molecule type" value="Genomic_DNA"/>
</dbReference>
<dbReference type="PRINTS" id="PR00169">
    <property type="entry name" value="KCHANNEL"/>
</dbReference>
<evidence type="ECO:0000256" key="7">
    <source>
        <dbReference type="ARBA" id="ARBA00022958"/>
    </source>
</evidence>
<dbReference type="FunFam" id="1.10.287.70:FF:000028">
    <property type="entry name" value="potassium voltage-gated channel subfamily D member 3"/>
    <property type="match status" value="1"/>
</dbReference>
<dbReference type="FunFam" id="1.20.120.350:FF:000074">
    <property type="entry name" value="SHaW family of potassium channels"/>
    <property type="match status" value="1"/>
</dbReference>
<evidence type="ECO:0000256" key="11">
    <source>
        <dbReference type="ARBA" id="ARBA00023303"/>
    </source>
</evidence>
<feature type="compositionally biased region" description="Low complexity" evidence="12">
    <location>
        <begin position="1"/>
        <end position="15"/>
    </location>
</feature>
<dbReference type="InterPro" id="IPR003968">
    <property type="entry name" value="K_chnl_volt-dep_Kv"/>
</dbReference>
<feature type="domain" description="BTB" evidence="14">
    <location>
        <begin position="39"/>
        <end position="133"/>
    </location>
</feature>
<name>C3Y810_BRAFL</name>
<feature type="transmembrane region" description="Helical" evidence="13">
    <location>
        <begin position="220"/>
        <end position="243"/>
    </location>
</feature>
<dbReference type="InterPro" id="IPR027359">
    <property type="entry name" value="Volt_channel_dom_sf"/>
</dbReference>
<evidence type="ECO:0000256" key="1">
    <source>
        <dbReference type="ARBA" id="ARBA00004141"/>
    </source>
</evidence>
<feature type="transmembrane region" description="Helical" evidence="13">
    <location>
        <begin position="168"/>
        <end position="187"/>
    </location>
</feature>
<evidence type="ECO:0000256" key="12">
    <source>
        <dbReference type="SAM" id="MobiDB-lite"/>
    </source>
</evidence>
<keyword evidence="6" id="KW-0851">Voltage-gated channel</keyword>
<evidence type="ECO:0000313" key="15">
    <source>
        <dbReference type="EMBL" id="EEN63665.1"/>
    </source>
</evidence>
<evidence type="ECO:0000256" key="2">
    <source>
        <dbReference type="ARBA" id="ARBA00022448"/>
    </source>
</evidence>
<dbReference type="InterPro" id="IPR028325">
    <property type="entry name" value="VG_K_chnl"/>
</dbReference>
<dbReference type="GO" id="GO:0008076">
    <property type="term" value="C:voltage-gated potassium channel complex"/>
    <property type="evidence" value="ECO:0007669"/>
    <property type="project" value="InterPro"/>
</dbReference>
<comment type="subcellular location">
    <subcellularLocation>
        <location evidence="1">Membrane</location>
        <topology evidence="1">Multi-pass membrane protein</topology>
    </subcellularLocation>
</comment>
<sequence>MLSRGQGASRSGAASRARRRWREDNPPAPRRSALDGPVQKVVINVSGLRFVTTMATLETYPDSLLGDGRRRKWYFDPNKNEYFFDRHRPSFEAILQYYQTGGMLQRPEEVPAEVFLDELEFYDVGEETLRRYREEEGMELPPPDVLPPPEDERLKKIWLLFNEPKSSILAKIVTTICVIMILMSVVVTCMETVPEVQEWLHTPATGSNETGPLPVTRNPFFVAETIYVAWFTLELVLGFVSCADRCRFVKDYVNVLDFIGIALYFVELGLEMRRVFIAVRLDPLLLIGSNLPTDQINRIVNAMWIARLVRMLRIVKVTKYSGDMQLFWKAMTNSMTAIILFFFMTTVLMLLFSCVVYYTEIDDPDTKFTSIPETFWWAIVTMINIGYGDYYPRTIVGKIVGSVAAIAGIVALCLGIPEFMECYIHLYEAARYHKRYSQRKNFDMASSKFGAIGSSKSRRRNLSRNRDKNRTFKLVL</sequence>
<dbReference type="PANTHER" id="PTHR11537:SF113">
    <property type="entry name" value="POTASSIUM VOLTAGE-GATED CHANNEL PROTEIN SHAKER"/>
    <property type="match status" value="1"/>
</dbReference>
<evidence type="ECO:0000256" key="10">
    <source>
        <dbReference type="ARBA" id="ARBA00023136"/>
    </source>
</evidence>
<dbReference type="GO" id="GO:0051260">
    <property type="term" value="P:protein homooligomerization"/>
    <property type="evidence" value="ECO:0007669"/>
    <property type="project" value="InterPro"/>
</dbReference>
<dbReference type="InterPro" id="IPR000210">
    <property type="entry name" value="BTB/POZ_dom"/>
</dbReference>
<dbReference type="PRINTS" id="PR01491">
    <property type="entry name" value="KVCHANNEL"/>
</dbReference>
<evidence type="ECO:0000256" key="6">
    <source>
        <dbReference type="ARBA" id="ARBA00022882"/>
    </source>
</evidence>
<protein>
    <recommendedName>
        <fullName evidence="14">BTB domain-containing protein</fullName>
    </recommendedName>
</protein>
<keyword evidence="5" id="KW-0631">Potassium channel</keyword>
<dbReference type="InterPro" id="IPR005821">
    <property type="entry name" value="Ion_trans_dom"/>
</dbReference>
<dbReference type="InterPro" id="IPR003131">
    <property type="entry name" value="T1-type_BTB"/>
</dbReference>